<name>A0AAV2BUX5_9ARAC</name>
<gene>
    <name evidence="3" type="ORF">LARSCL_LOCUS21506</name>
</gene>
<dbReference type="Proteomes" id="UP001497382">
    <property type="component" value="Unassembled WGS sequence"/>
</dbReference>
<keyword evidence="1" id="KW-0175">Coiled coil</keyword>
<dbReference type="Gene3D" id="2.170.270.10">
    <property type="entry name" value="SET domain"/>
    <property type="match status" value="1"/>
</dbReference>
<accession>A0AAV2BUX5</accession>
<feature type="region of interest" description="Disordered" evidence="2">
    <location>
        <begin position="1"/>
        <end position="27"/>
    </location>
</feature>
<evidence type="ECO:0000256" key="2">
    <source>
        <dbReference type="SAM" id="MobiDB-lite"/>
    </source>
</evidence>
<dbReference type="AlphaFoldDB" id="A0AAV2BUX5"/>
<organism evidence="3 4">
    <name type="scientific">Larinioides sclopetarius</name>
    <dbReference type="NCBI Taxonomy" id="280406"/>
    <lineage>
        <taxon>Eukaryota</taxon>
        <taxon>Metazoa</taxon>
        <taxon>Ecdysozoa</taxon>
        <taxon>Arthropoda</taxon>
        <taxon>Chelicerata</taxon>
        <taxon>Arachnida</taxon>
        <taxon>Araneae</taxon>
        <taxon>Araneomorphae</taxon>
        <taxon>Entelegynae</taxon>
        <taxon>Araneoidea</taxon>
        <taxon>Araneidae</taxon>
        <taxon>Larinioides</taxon>
    </lineage>
</organism>
<proteinExistence type="predicted"/>
<dbReference type="InterPro" id="IPR046341">
    <property type="entry name" value="SET_dom_sf"/>
</dbReference>
<evidence type="ECO:0000313" key="3">
    <source>
        <dbReference type="EMBL" id="CAL1299682.1"/>
    </source>
</evidence>
<sequence>MPDFMMSKFKRPKLNTNEATVGNTKSNQEPKAKFKLFAAPKQTVSKCSNPKKGVSSDISVVIRAESPLSKTVTTTMINLRGVKPKEFAQNVLNSAKSTLKALEDMLEGLEDDFTFDIEELNLSEPGCSKDTEPQRRYPKRNVAKKCYKEEEVPGEDEYLYCDVCNEEYRGSCPVHGLMLQVCDKKVPKGEPFLTSSPSESRASRGPAWAC</sequence>
<feature type="compositionally biased region" description="Polar residues" evidence="2">
    <location>
        <begin position="14"/>
        <end position="27"/>
    </location>
</feature>
<keyword evidence="4" id="KW-1185">Reference proteome</keyword>
<dbReference type="EMBL" id="CAXIEN010000514">
    <property type="protein sequence ID" value="CAL1299682.1"/>
    <property type="molecule type" value="Genomic_DNA"/>
</dbReference>
<feature type="coiled-coil region" evidence="1">
    <location>
        <begin position="85"/>
        <end position="112"/>
    </location>
</feature>
<feature type="region of interest" description="Disordered" evidence="2">
    <location>
        <begin position="190"/>
        <end position="210"/>
    </location>
</feature>
<protein>
    <submittedName>
        <fullName evidence="3">Uncharacterized protein</fullName>
    </submittedName>
</protein>
<evidence type="ECO:0000256" key="1">
    <source>
        <dbReference type="SAM" id="Coils"/>
    </source>
</evidence>
<evidence type="ECO:0000313" key="4">
    <source>
        <dbReference type="Proteomes" id="UP001497382"/>
    </source>
</evidence>
<reference evidence="3 4" key="1">
    <citation type="submission" date="2024-04" db="EMBL/GenBank/DDBJ databases">
        <authorList>
            <person name="Rising A."/>
            <person name="Reimegard J."/>
            <person name="Sonavane S."/>
            <person name="Akerstrom W."/>
            <person name="Nylinder S."/>
            <person name="Hedman E."/>
            <person name="Kallberg Y."/>
        </authorList>
    </citation>
    <scope>NUCLEOTIDE SEQUENCE [LARGE SCALE GENOMIC DNA]</scope>
</reference>
<comment type="caution">
    <text evidence="3">The sequence shown here is derived from an EMBL/GenBank/DDBJ whole genome shotgun (WGS) entry which is preliminary data.</text>
</comment>